<dbReference type="GO" id="GO:0050660">
    <property type="term" value="F:flavin adenine dinucleotide binding"/>
    <property type="evidence" value="ECO:0007669"/>
    <property type="project" value="TreeGrafter"/>
</dbReference>
<sequence length="413" mass="48538">MSRIAIIGAGISGLTVAQLLKKRHEVVVFEKEAIPGGLIRCRRVNGNLFHICGGHVFNSKREDVLDWFWSKFERSEEFTRADRNSVVFMENGKKIPYPIENHMYLFDSDIQKAFIDNLIYMAENKGYEAQNFEEFLRGQFGETLYQLYFQPYNKKVWRRDLSQVPLSWLEGKLPMPTVAEMIYNNMNHVEEKSFVHATFWYEKMDGSQYIADRFSEGLDIRYNSNINVGSKAGGVWHVEGEDFDKIIFCGNIKQMPVFIQGIDMSPYIRQIESLEYHGTTSVFCEIDKNPYSWIYLPSRQHESHRIICTGNFAPSNNVDNKMTATIEFTDEMSKENILDNLTRIPLHPKYLDHEYHQYTYPIQDTHTREMIQSLKEYLAHYDFYFTGRFADWEYYNMDIAMGAAMDMVSKYKL</sequence>
<dbReference type="EMBL" id="QSSN01000019">
    <property type="protein sequence ID" value="RGL84200.1"/>
    <property type="molecule type" value="Genomic_DNA"/>
</dbReference>
<dbReference type="PANTHER" id="PTHR21197">
    <property type="entry name" value="UDP-GALACTOPYRANOSE MUTASE"/>
    <property type="match status" value="1"/>
</dbReference>
<dbReference type="InterPro" id="IPR036188">
    <property type="entry name" value="FAD/NAD-bd_sf"/>
</dbReference>
<dbReference type="Gene3D" id="3.50.50.60">
    <property type="entry name" value="FAD/NAD(P)-binding domain"/>
    <property type="match status" value="1"/>
</dbReference>
<comment type="caution">
    <text evidence="1">The sequence shown here is derived from an EMBL/GenBank/DDBJ whole genome shotgun (WGS) entry which is preliminary data.</text>
</comment>
<protein>
    <submittedName>
        <fullName evidence="1">FAD-dependent oxidoreductase</fullName>
    </submittedName>
</protein>
<name>A0A3E4T029_PHOVU</name>
<dbReference type="GO" id="GO:0008767">
    <property type="term" value="F:UDP-galactopyranose mutase activity"/>
    <property type="evidence" value="ECO:0007669"/>
    <property type="project" value="TreeGrafter"/>
</dbReference>
<dbReference type="SUPFAM" id="SSF51971">
    <property type="entry name" value="Nucleotide-binding domain"/>
    <property type="match status" value="1"/>
</dbReference>
<evidence type="ECO:0000313" key="2">
    <source>
        <dbReference type="Proteomes" id="UP000261278"/>
    </source>
</evidence>
<dbReference type="GO" id="GO:0005829">
    <property type="term" value="C:cytosol"/>
    <property type="evidence" value="ECO:0007669"/>
    <property type="project" value="TreeGrafter"/>
</dbReference>
<organism evidence="1 2">
    <name type="scientific">Phocaeicola vulgatus</name>
    <name type="common">Bacteroides vulgatus</name>
    <dbReference type="NCBI Taxonomy" id="821"/>
    <lineage>
        <taxon>Bacteria</taxon>
        <taxon>Pseudomonadati</taxon>
        <taxon>Bacteroidota</taxon>
        <taxon>Bacteroidia</taxon>
        <taxon>Bacteroidales</taxon>
        <taxon>Bacteroidaceae</taxon>
        <taxon>Phocaeicola</taxon>
    </lineage>
</organism>
<reference evidence="1 2" key="1">
    <citation type="submission" date="2018-08" db="EMBL/GenBank/DDBJ databases">
        <title>A genome reference for cultivated species of the human gut microbiota.</title>
        <authorList>
            <person name="Zou Y."/>
            <person name="Xue W."/>
            <person name="Luo G."/>
        </authorList>
    </citation>
    <scope>NUCLEOTIDE SEQUENCE [LARGE SCALE GENOMIC DNA]</scope>
    <source>
        <strain evidence="1 2">TF05-18</strain>
    </source>
</reference>
<gene>
    <name evidence="1" type="ORF">DXC44_15045</name>
</gene>
<dbReference type="AlphaFoldDB" id="A0A3E4T029"/>
<dbReference type="Proteomes" id="UP000261278">
    <property type="component" value="Unassembled WGS sequence"/>
</dbReference>
<dbReference type="RefSeq" id="WP_117678305.1">
    <property type="nucleotide sequence ID" value="NZ_JAKKXL010000005.1"/>
</dbReference>
<accession>A0A3E4T029</accession>
<evidence type="ECO:0000313" key="1">
    <source>
        <dbReference type="EMBL" id="RGL84200.1"/>
    </source>
</evidence>
<proteinExistence type="predicted"/>
<dbReference type="Pfam" id="PF13450">
    <property type="entry name" value="NAD_binding_8"/>
    <property type="match status" value="1"/>
</dbReference>
<dbReference type="PANTHER" id="PTHR21197:SF0">
    <property type="entry name" value="UDP-GALACTOPYRANOSE MUTASE"/>
    <property type="match status" value="1"/>
</dbReference>